<feature type="domain" description="Granulins" evidence="6">
    <location>
        <begin position="946"/>
        <end position="959"/>
    </location>
</feature>
<evidence type="ECO:0000256" key="4">
    <source>
        <dbReference type="ARBA" id="ARBA00023157"/>
    </source>
</evidence>
<evidence type="ECO:0000256" key="5">
    <source>
        <dbReference type="SAM" id="SignalP"/>
    </source>
</evidence>
<evidence type="ECO:0000256" key="3">
    <source>
        <dbReference type="ARBA" id="ARBA00022525"/>
    </source>
</evidence>
<feature type="chain" id="PRO_5043506060" description="Granulins domain-containing protein" evidence="5">
    <location>
        <begin position="19"/>
        <end position="985"/>
    </location>
</feature>
<dbReference type="PANTHER" id="PTHR12274:SF3">
    <property type="entry name" value="PROGRANULIN"/>
    <property type="match status" value="1"/>
</dbReference>
<dbReference type="PROSITE" id="PS00799">
    <property type="entry name" value="GRANULINS"/>
    <property type="match status" value="12"/>
</dbReference>
<feature type="domain" description="Granulins" evidence="6">
    <location>
        <begin position="871"/>
        <end position="884"/>
    </location>
</feature>
<feature type="signal peptide" evidence="5">
    <location>
        <begin position="1"/>
        <end position="18"/>
    </location>
</feature>
<feature type="domain" description="Granulins" evidence="6">
    <location>
        <begin position="421"/>
        <end position="434"/>
    </location>
</feature>
<dbReference type="SMART" id="SM00277">
    <property type="entry name" value="GRAN"/>
    <property type="match status" value="12"/>
</dbReference>
<keyword evidence="8" id="KW-1185">Reference proteome</keyword>
<feature type="domain" description="Granulins" evidence="6">
    <location>
        <begin position="496"/>
        <end position="509"/>
    </location>
</feature>
<comment type="subcellular location">
    <subcellularLocation>
        <location evidence="1">Secreted</location>
    </subcellularLocation>
</comment>
<dbReference type="Pfam" id="PF00396">
    <property type="entry name" value="Granulin"/>
    <property type="match status" value="12"/>
</dbReference>
<dbReference type="InterPro" id="IPR006150">
    <property type="entry name" value="Cys_repeat_1"/>
</dbReference>
<gene>
    <name evidence="7" type="ORF">GSLYS_00017232001</name>
</gene>
<feature type="domain" description="Granulins" evidence="6">
    <location>
        <begin position="88"/>
        <end position="101"/>
    </location>
</feature>
<evidence type="ECO:0000313" key="8">
    <source>
        <dbReference type="Proteomes" id="UP001497497"/>
    </source>
</evidence>
<accession>A0AAV2ID40</accession>
<feature type="domain" description="Granulins" evidence="6">
    <location>
        <begin position="796"/>
        <end position="809"/>
    </location>
</feature>
<dbReference type="SMART" id="SM00289">
    <property type="entry name" value="WR1"/>
    <property type="match status" value="10"/>
</dbReference>
<dbReference type="Proteomes" id="UP001497497">
    <property type="component" value="Unassembled WGS sequence"/>
</dbReference>
<feature type="domain" description="Granulins" evidence="6">
    <location>
        <begin position="346"/>
        <end position="359"/>
    </location>
</feature>
<evidence type="ECO:0000259" key="6">
    <source>
        <dbReference type="PROSITE" id="PS00799"/>
    </source>
</evidence>
<name>A0AAV2ID40_LYMST</name>
<protein>
    <recommendedName>
        <fullName evidence="6">Granulins domain-containing protein</fullName>
    </recommendedName>
</protein>
<feature type="domain" description="Granulins" evidence="6">
    <location>
        <begin position="571"/>
        <end position="584"/>
    </location>
</feature>
<dbReference type="GO" id="GO:0005576">
    <property type="term" value="C:extracellular region"/>
    <property type="evidence" value="ECO:0007669"/>
    <property type="project" value="UniProtKB-SubCell"/>
</dbReference>
<feature type="domain" description="Granulins" evidence="6">
    <location>
        <begin position="272"/>
        <end position="285"/>
    </location>
</feature>
<evidence type="ECO:0000256" key="2">
    <source>
        <dbReference type="ARBA" id="ARBA00010093"/>
    </source>
</evidence>
<evidence type="ECO:0000256" key="1">
    <source>
        <dbReference type="ARBA" id="ARBA00004613"/>
    </source>
</evidence>
<feature type="domain" description="Granulins" evidence="6">
    <location>
        <begin position="174"/>
        <end position="187"/>
    </location>
</feature>
<dbReference type="Gene3D" id="2.10.25.160">
    <property type="entry name" value="Granulin"/>
    <property type="match status" value="12"/>
</dbReference>
<dbReference type="InterPro" id="IPR039036">
    <property type="entry name" value="Granulin_fam"/>
</dbReference>
<proteinExistence type="inferred from homology"/>
<dbReference type="InterPro" id="IPR000118">
    <property type="entry name" value="Granulin"/>
</dbReference>
<keyword evidence="4" id="KW-1015">Disulfide bond</keyword>
<feature type="domain" description="Granulins" evidence="6">
    <location>
        <begin position="721"/>
        <end position="734"/>
    </location>
</feature>
<evidence type="ECO:0000313" key="7">
    <source>
        <dbReference type="EMBL" id="CAL1543698.1"/>
    </source>
</evidence>
<comment type="similarity">
    <text evidence="2">Belongs to the granulin family.</text>
</comment>
<dbReference type="FunFam" id="2.10.25.160:FF:000001">
    <property type="entry name" value="Granulin precursor"/>
    <property type="match status" value="10"/>
</dbReference>
<organism evidence="7 8">
    <name type="scientific">Lymnaea stagnalis</name>
    <name type="common">Great pond snail</name>
    <name type="synonym">Helix stagnalis</name>
    <dbReference type="NCBI Taxonomy" id="6523"/>
    <lineage>
        <taxon>Eukaryota</taxon>
        <taxon>Metazoa</taxon>
        <taxon>Spiralia</taxon>
        <taxon>Lophotrochozoa</taxon>
        <taxon>Mollusca</taxon>
        <taxon>Gastropoda</taxon>
        <taxon>Heterobranchia</taxon>
        <taxon>Euthyneura</taxon>
        <taxon>Panpulmonata</taxon>
        <taxon>Hygrophila</taxon>
        <taxon>Lymnaeoidea</taxon>
        <taxon>Lymnaeidae</taxon>
        <taxon>Lymnaea</taxon>
    </lineage>
</organism>
<reference evidence="7 8" key="1">
    <citation type="submission" date="2024-04" db="EMBL/GenBank/DDBJ databases">
        <authorList>
            <consortium name="Genoscope - CEA"/>
            <person name="William W."/>
        </authorList>
    </citation>
    <scope>NUCLEOTIDE SEQUENCE [LARGE SCALE GENOMIC DNA]</scope>
</reference>
<comment type="caution">
    <text evidence="7">The sequence shown here is derived from an EMBL/GenBank/DDBJ whole genome shotgun (WGS) entry which is preliminary data.</text>
</comment>
<keyword evidence="3" id="KW-0964">Secreted</keyword>
<dbReference type="EMBL" id="CAXITT010000571">
    <property type="protein sequence ID" value="CAL1543698.1"/>
    <property type="molecule type" value="Genomic_DNA"/>
</dbReference>
<sequence>MVSLKGVLLLCLVGLTNSMNLNKAKHENVLFFQAHEENLDTQPVVTLSNGSCPNNTQYFCSTNYTCCKANPNSKVPFVCCTFSEGVCCPDGMHCCPRGTFCDMPNRRCFSKNQERDSVTVQNWNTMLYGHLKFQSAEKAEVTCNDGSQCPDGSTCCQLASGSFGCCPLVQATCCDDHVHCCPNGYKCDLSAGTCVRGNHVLSLFTKQPAKNPPIQLTLNDTPNSINEKSKVNTLAESVVCPGGQSQCPDGTTCCRMQSGDYGCCPYPKAVCCSDGLHCCPNGYKCDVAQGECKQGADRVQWVEKVLAKSREEVTCNDGSSCPQGSTCCQLASGSYGCCPLPQAVCCDDHVHCCPNGYTCDVSAGTCNKGNDIVAWLTKQPAKTVVNDVPCDDTSSCPDGNTCCKLASGQYGCCPLPKAVCCDDHVHCCPNGYTCDVSAGTCNRGNDIVAWLTKQQAKTVVNDVPCDDTSSCPDGNTCCKLASGQYGCCPLPKAVCCDDHVHCCPNGYTCDVSAGTCNRGNDIVAWLTKQPAKRVVNDVPCDDTSSCPDGNTCCKLASGQYGCCPLPKAVCCDDHVHCCPNGYTCDVSAGTCNRGNDIVAWLTKQPAKTVVNEVKCDDSASCPDGTTCCKLASGQFGCCPLPSAVCCDDHVHCCPNGYTCDVSAGTCNKGNDIVAWLTKQPAKTVVNDVPCDDTSSCPDGNTCCKLASGQYGCCPLPKAVCCDDHVHCCPNGYTCDVSAGTCNRGNDIVAWLTKQPAKTVVNDVPCDDTSSCPDGNTCCKLASGQYGCCPLPKAVCCDDHVHCCPNGYTCDVSAGTCNRGNDIVAWLTKQPAKTVVNDVPCDDTSSCPDGNTCCKLASGQYGCCPLPKAVCCDDHVHCCPNGYTCDVSAGTCNRGNDIVAWLTKQPAKTVVNDVPCDDTSSCPDGNTCCKLASGQYGCCPLPKAVCCDDHVHCCPNGYTCDVSAGTCNRGNDLVSWFTKIPAKSLL</sequence>
<keyword evidence="5" id="KW-0732">Signal</keyword>
<feature type="domain" description="Granulins" evidence="6">
    <location>
        <begin position="646"/>
        <end position="659"/>
    </location>
</feature>
<dbReference type="SUPFAM" id="SSF57277">
    <property type="entry name" value="Granulin repeat"/>
    <property type="match status" value="11"/>
</dbReference>
<dbReference type="AlphaFoldDB" id="A0AAV2ID40"/>
<dbReference type="PANTHER" id="PTHR12274">
    <property type="entry name" value="GRANULIN"/>
    <property type="match status" value="1"/>
</dbReference>
<dbReference type="InterPro" id="IPR037277">
    <property type="entry name" value="Granulin_sf"/>
</dbReference>